<feature type="coiled-coil region" evidence="11">
    <location>
        <begin position="97"/>
        <end position="124"/>
    </location>
</feature>
<comment type="function">
    <text evidence="8">Component of the A-type ATP synthase that produces ATP from ADP in the presence of a proton gradient across the membrane.</text>
</comment>
<accession>A0A832VWW4</accession>
<evidence type="ECO:0000256" key="10">
    <source>
        <dbReference type="RuleBase" id="RU361189"/>
    </source>
</evidence>
<keyword evidence="7 10" id="KW-0472">Membrane</keyword>
<comment type="similarity">
    <text evidence="2 10">Belongs to the V-ATPase 116 kDa subunit family.</text>
</comment>
<feature type="transmembrane region" description="Helical" evidence="10">
    <location>
        <begin position="438"/>
        <end position="462"/>
    </location>
</feature>
<dbReference type="Pfam" id="PF01496">
    <property type="entry name" value="V_ATPase_I"/>
    <property type="match status" value="2"/>
</dbReference>
<evidence type="ECO:0000256" key="9">
    <source>
        <dbReference type="ARBA" id="ARBA00068671"/>
    </source>
</evidence>
<evidence type="ECO:0000256" key="6">
    <source>
        <dbReference type="ARBA" id="ARBA00023065"/>
    </source>
</evidence>
<proteinExistence type="inferred from homology"/>
<evidence type="ECO:0000256" key="4">
    <source>
        <dbReference type="ARBA" id="ARBA00022692"/>
    </source>
</evidence>
<protein>
    <recommendedName>
        <fullName evidence="9 10">A-type ATP synthase subunit I</fullName>
    </recommendedName>
</protein>
<dbReference type="EMBL" id="DUIH01000009">
    <property type="protein sequence ID" value="HIH69392.1"/>
    <property type="molecule type" value="Genomic_DNA"/>
</dbReference>
<evidence type="ECO:0000256" key="3">
    <source>
        <dbReference type="ARBA" id="ARBA00022448"/>
    </source>
</evidence>
<evidence type="ECO:0000256" key="8">
    <source>
        <dbReference type="ARBA" id="ARBA00059506"/>
    </source>
</evidence>
<dbReference type="GO" id="GO:0007035">
    <property type="term" value="P:vacuolar acidification"/>
    <property type="evidence" value="ECO:0007669"/>
    <property type="project" value="TreeGrafter"/>
</dbReference>
<keyword evidence="11" id="KW-0175">Coiled coil</keyword>
<comment type="caution">
    <text evidence="12">The sequence shown here is derived from an EMBL/GenBank/DDBJ whole genome shotgun (WGS) entry which is preliminary data.</text>
</comment>
<feature type="transmembrane region" description="Helical" evidence="10">
    <location>
        <begin position="352"/>
        <end position="378"/>
    </location>
</feature>
<evidence type="ECO:0000313" key="13">
    <source>
        <dbReference type="Proteomes" id="UP000600363"/>
    </source>
</evidence>
<dbReference type="Gene3D" id="1.20.1460.20">
    <property type="match status" value="1"/>
</dbReference>
<evidence type="ECO:0000313" key="12">
    <source>
        <dbReference type="EMBL" id="HIH69392.1"/>
    </source>
</evidence>
<evidence type="ECO:0000256" key="2">
    <source>
        <dbReference type="ARBA" id="ARBA00009904"/>
    </source>
</evidence>
<dbReference type="GO" id="GO:0033179">
    <property type="term" value="C:proton-transporting V-type ATPase, V0 domain"/>
    <property type="evidence" value="ECO:0007669"/>
    <property type="project" value="InterPro"/>
</dbReference>
<dbReference type="Gene3D" id="3.30.70.2170">
    <property type="match status" value="1"/>
</dbReference>
<dbReference type="AlphaFoldDB" id="A0A832VWW4"/>
<evidence type="ECO:0000256" key="5">
    <source>
        <dbReference type="ARBA" id="ARBA00022989"/>
    </source>
</evidence>
<dbReference type="RefSeq" id="WP_276624160.1">
    <property type="nucleotide sequence ID" value="NZ_DUIH01000009.1"/>
</dbReference>
<dbReference type="GO" id="GO:0046961">
    <property type="term" value="F:proton-transporting ATPase activity, rotational mechanism"/>
    <property type="evidence" value="ECO:0007669"/>
    <property type="project" value="InterPro"/>
</dbReference>
<dbReference type="PANTHER" id="PTHR11629:SF63">
    <property type="entry name" value="V-TYPE PROTON ATPASE SUBUNIT A"/>
    <property type="match status" value="1"/>
</dbReference>
<reference evidence="12" key="1">
    <citation type="journal article" date="2020" name="bioRxiv">
        <title>A rank-normalized archaeal taxonomy based on genome phylogeny resolves widespread incomplete and uneven classifications.</title>
        <authorList>
            <person name="Rinke C."/>
            <person name="Chuvochina M."/>
            <person name="Mussig A.J."/>
            <person name="Chaumeil P.-A."/>
            <person name="Waite D.W."/>
            <person name="Whitman W.B."/>
            <person name="Parks D.H."/>
            <person name="Hugenholtz P."/>
        </authorList>
    </citation>
    <scope>NUCLEOTIDE SEQUENCE</scope>
    <source>
        <strain evidence="12">UBA12518</strain>
    </source>
</reference>
<dbReference type="GO" id="GO:0051117">
    <property type="term" value="F:ATPase binding"/>
    <property type="evidence" value="ECO:0007669"/>
    <property type="project" value="TreeGrafter"/>
</dbReference>
<keyword evidence="5 10" id="KW-1133">Transmembrane helix</keyword>
<gene>
    <name evidence="12" type="ORF">HA299_02040</name>
</gene>
<keyword evidence="3 10" id="KW-0813">Transport</keyword>
<dbReference type="InterPro" id="IPR002490">
    <property type="entry name" value="V-ATPase_116kDa_su"/>
</dbReference>
<keyword evidence="6 10" id="KW-0406">Ion transport</keyword>
<dbReference type="Gene3D" id="3.30.70.2750">
    <property type="match status" value="1"/>
</dbReference>
<evidence type="ECO:0000256" key="11">
    <source>
        <dbReference type="SAM" id="Coils"/>
    </source>
</evidence>
<evidence type="ECO:0000256" key="7">
    <source>
        <dbReference type="ARBA" id="ARBA00023136"/>
    </source>
</evidence>
<dbReference type="Proteomes" id="UP000600363">
    <property type="component" value="Unassembled WGS sequence"/>
</dbReference>
<dbReference type="PANTHER" id="PTHR11629">
    <property type="entry name" value="VACUOLAR PROTON ATPASES"/>
    <property type="match status" value="1"/>
</dbReference>
<dbReference type="GO" id="GO:0016471">
    <property type="term" value="C:vacuolar proton-transporting V-type ATPase complex"/>
    <property type="evidence" value="ECO:0007669"/>
    <property type="project" value="TreeGrafter"/>
</dbReference>
<comment type="subcellular location">
    <subcellularLocation>
        <location evidence="1">Membrane</location>
        <topology evidence="1">Multi-pass membrane protein</topology>
    </subcellularLocation>
</comment>
<sequence>MLRPEKMELVRVTGVRRDLEKVIEALHKAGCVQLEKVSDEVLEHTQPDKPLDKFPTISEQLMRLRGLEAALKPRHIENMYEKLPLEQMLEQAREIGIDDELAALLAEKEKLNELRREQEGIKEVVSELEAFGLDFSLFEVESVAFISGRIEASEFEQFISALSERTTKFDYLVGPPTKTKRGKQVVFLLAVDKKLASETLELLEGFSCSILDLPRVRGKPGEVIAQTERKLVEIASELSRIEARIDELSDEYYEKVAVLREMFEIEAEQAKAPLKFAREEHIFVLTGWIPVRNRQSIEQTLNAITEGRTLIETENTDELPPTLLNNPRALKSMEFLVGFFSWPKSTEWDPTIFMAITFPIFFGMMLGDIGYALLILGLSYLLIKKLSRYAAAFVELGEALIFAAIATIVFGLIYGEFFGLEIPFYEPLLPRLHAVPELLVLTIFVGIAHITLGYVLGIIHTYKHREYDHMLSKMGWLLILYGGVLLVYNFFMDVPLNPMASASSMLGVGMLLGGLLINLKTEGPMAVMEISSLASFVLSYTRILGVGLVSLILALVLDERLAIAIEHGSITLILVMLLIFLIGHTVNFVLGVFEPFLQGIRLHYVEFFSRFYEGNGVLFAPFRFIGKYVKYGHNE</sequence>
<organism evidence="12 13">
    <name type="scientific">Methermicoccus shengliensis</name>
    <dbReference type="NCBI Taxonomy" id="660064"/>
    <lineage>
        <taxon>Archaea</taxon>
        <taxon>Methanobacteriati</taxon>
        <taxon>Methanobacteriota</taxon>
        <taxon>Stenosarchaea group</taxon>
        <taxon>Methanomicrobia</taxon>
        <taxon>Methanosarcinales</taxon>
        <taxon>Methermicoccaceae</taxon>
        <taxon>Methermicoccus</taxon>
    </lineage>
</organism>
<feature type="transmembrane region" description="Helical" evidence="10">
    <location>
        <begin position="498"/>
        <end position="519"/>
    </location>
</feature>
<feature type="transmembrane region" description="Helical" evidence="10">
    <location>
        <begin position="569"/>
        <end position="593"/>
    </location>
</feature>
<evidence type="ECO:0000256" key="1">
    <source>
        <dbReference type="ARBA" id="ARBA00004141"/>
    </source>
</evidence>
<keyword evidence="4 10" id="KW-0812">Transmembrane</keyword>
<feature type="coiled-coil region" evidence="11">
    <location>
        <begin position="224"/>
        <end position="251"/>
    </location>
</feature>
<feature type="transmembrane region" description="Helical" evidence="10">
    <location>
        <begin position="474"/>
        <end position="492"/>
    </location>
</feature>
<feature type="transmembrane region" description="Helical" evidence="10">
    <location>
        <begin position="531"/>
        <end position="557"/>
    </location>
</feature>
<feature type="transmembrane region" description="Helical" evidence="10">
    <location>
        <begin position="399"/>
        <end position="418"/>
    </location>
</feature>
<name>A0A832VWW4_9EURY</name>